<keyword evidence="3" id="KW-0539">Nucleus</keyword>
<dbReference type="FunCoup" id="A0A7E5WK32">
    <property type="interactions" value="793"/>
</dbReference>
<feature type="domain" description="PIF1/LRR1 pleckstrin homology" evidence="4">
    <location>
        <begin position="1"/>
        <end position="113"/>
    </location>
</feature>
<dbReference type="InterPro" id="IPR032675">
    <property type="entry name" value="LRR_dom_sf"/>
</dbReference>
<dbReference type="RefSeq" id="XP_026741063.1">
    <property type="nucleotide sequence ID" value="XM_026885262.1"/>
</dbReference>
<dbReference type="InterPro" id="IPR001611">
    <property type="entry name" value="Leu-rich_rpt"/>
</dbReference>
<dbReference type="InParanoid" id="A0A7E5WK32"/>
<dbReference type="SMART" id="SM00369">
    <property type="entry name" value="LRR_TYP"/>
    <property type="match status" value="4"/>
</dbReference>
<dbReference type="KEGG" id="tnl:113503365"/>
<dbReference type="InterPro" id="IPR057437">
    <property type="entry name" value="PIF1/LRR1_PH"/>
</dbReference>
<evidence type="ECO:0000256" key="2">
    <source>
        <dbReference type="ARBA" id="ARBA00022737"/>
    </source>
</evidence>
<evidence type="ECO:0000259" key="4">
    <source>
        <dbReference type="Pfam" id="PF25344"/>
    </source>
</evidence>
<keyword evidence="2" id="KW-0677">Repeat</keyword>
<dbReference type="Gene3D" id="3.80.10.10">
    <property type="entry name" value="Ribonuclease Inhibitor"/>
    <property type="match status" value="2"/>
</dbReference>
<dbReference type="AlphaFoldDB" id="A0A7E5WK32"/>
<proteinExistence type="predicted"/>
<dbReference type="InterPro" id="IPR003591">
    <property type="entry name" value="Leu-rich_rpt_typical-subtyp"/>
</dbReference>
<dbReference type="InterPro" id="IPR050216">
    <property type="entry name" value="LRR_domain-containing"/>
</dbReference>
<dbReference type="CTD" id="34449"/>
<keyword evidence="5" id="KW-1185">Reference proteome</keyword>
<protein>
    <submittedName>
        <fullName evidence="6">Leucine-rich repeat protein 1</fullName>
    </submittedName>
</protein>
<accession>A0A7E5WK32</accession>
<dbReference type="Proteomes" id="UP000322000">
    <property type="component" value="Chromosome 19"/>
</dbReference>
<gene>
    <name evidence="6" type="primary">LOC113503365</name>
</gene>
<dbReference type="PANTHER" id="PTHR48051">
    <property type="match status" value="1"/>
</dbReference>
<dbReference type="OrthoDB" id="17912at2759"/>
<evidence type="ECO:0000256" key="3">
    <source>
        <dbReference type="ARBA" id="ARBA00023242"/>
    </source>
</evidence>
<keyword evidence="1" id="KW-0433">Leucine-rich repeat</keyword>
<evidence type="ECO:0000256" key="1">
    <source>
        <dbReference type="ARBA" id="ARBA00022614"/>
    </source>
</evidence>
<name>A0A7E5WK32_TRINI</name>
<evidence type="ECO:0000313" key="5">
    <source>
        <dbReference type="Proteomes" id="UP000322000"/>
    </source>
</evidence>
<organism evidence="5 6">
    <name type="scientific">Trichoplusia ni</name>
    <name type="common">Cabbage looper</name>
    <dbReference type="NCBI Taxonomy" id="7111"/>
    <lineage>
        <taxon>Eukaryota</taxon>
        <taxon>Metazoa</taxon>
        <taxon>Ecdysozoa</taxon>
        <taxon>Arthropoda</taxon>
        <taxon>Hexapoda</taxon>
        <taxon>Insecta</taxon>
        <taxon>Pterygota</taxon>
        <taxon>Neoptera</taxon>
        <taxon>Endopterygota</taxon>
        <taxon>Lepidoptera</taxon>
        <taxon>Glossata</taxon>
        <taxon>Ditrysia</taxon>
        <taxon>Noctuoidea</taxon>
        <taxon>Noctuidae</taxon>
        <taxon>Plusiinae</taxon>
        <taxon>Trichoplusia</taxon>
    </lineage>
</organism>
<dbReference type="Pfam" id="PF25344">
    <property type="entry name" value="PH_LRR1"/>
    <property type="match status" value="1"/>
</dbReference>
<dbReference type="SUPFAM" id="SSF52058">
    <property type="entry name" value="L domain-like"/>
    <property type="match status" value="1"/>
</dbReference>
<dbReference type="PANTHER" id="PTHR48051:SF54">
    <property type="entry name" value="LEUCINE-RICH REPEAT-CONTAINING PROTEIN"/>
    <property type="match status" value="1"/>
</dbReference>
<dbReference type="GO" id="GO:0005737">
    <property type="term" value="C:cytoplasm"/>
    <property type="evidence" value="ECO:0007669"/>
    <property type="project" value="TreeGrafter"/>
</dbReference>
<evidence type="ECO:0000313" key="6">
    <source>
        <dbReference type="RefSeq" id="XP_026741063.1"/>
    </source>
</evidence>
<sequence>MKLQCQVEVINRLHSSLNIRSNGKYLKSTLALGKEPKSDVEYFILHFSSTNKSGTKYRAKCIKQVFVKCINEGKATIRFEEPPHDLCIKSEVIQLKCFMRILRSVLTGDTKNLNLAPLSSLSVTHKDAAPTKLVIRDRSEFPVKGLPRTLESLYINGLNLCNFRREILLLKNLVILDLSNNAIEKLPPEFGRMPNLCELYLSNNQLGVKDVVDWRWLLNTQISQKLKLLDISGNQLKYLPKPIWKLQKLVTLKLDNNLLEKLPTTLGRMSSLRHLTMTQNRLTTLPCGLLQCRLEYIDLSENQLDAQETTPEPCKSTPWEFYIGSLVDITSKVVLKNKFYYAPNIIPWTLVEFLDNANMCVCGAPVVNNRFYMNKEFQLRDYFHVVVFNSNRKSTVTFQCYFCSHKCLNR</sequence>
<dbReference type="GeneID" id="113503365"/>
<dbReference type="PROSITE" id="PS51450">
    <property type="entry name" value="LRR"/>
    <property type="match status" value="1"/>
</dbReference>
<dbReference type="Pfam" id="PF13855">
    <property type="entry name" value="LRR_8"/>
    <property type="match status" value="2"/>
</dbReference>
<reference evidence="6" key="1">
    <citation type="submission" date="2025-08" db="UniProtKB">
        <authorList>
            <consortium name="RefSeq"/>
        </authorList>
    </citation>
    <scope>IDENTIFICATION</scope>
</reference>